<keyword evidence="3" id="KW-1185">Reference proteome</keyword>
<dbReference type="RefSeq" id="WP_330196779.1">
    <property type="nucleotide sequence ID" value="NZ_JAZDRO010000004.1"/>
</dbReference>
<evidence type="ECO:0000313" key="3">
    <source>
        <dbReference type="Proteomes" id="UP001310692"/>
    </source>
</evidence>
<comment type="caution">
    <text evidence="2">The sequence shown here is derived from an EMBL/GenBank/DDBJ whole genome shotgun (WGS) entry which is preliminary data.</text>
</comment>
<organism evidence="2 3">
    <name type="scientific">Hyphobacterium marinum</name>
    <dbReference type="NCBI Taxonomy" id="3116574"/>
    <lineage>
        <taxon>Bacteria</taxon>
        <taxon>Pseudomonadati</taxon>
        <taxon>Pseudomonadota</taxon>
        <taxon>Alphaproteobacteria</taxon>
        <taxon>Maricaulales</taxon>
        <taxon>Maricaulaceae</taxon>
        <taxon>Hyphobacterium</taxon>
    </lineage>
</organism>
<proteinExistence type="predicted"/>
<keyword evidence="1" id="KW-0812">Transmembrane</keyword>
<feature type="transmembrane region" description="Helical" evidence="1">
    <location>
        <begin position="12"/>
        <end position="34"/>
    </location>
</feature>
<keyword evidence="1" id="KW-1133">Transmembrane helix</keyword>
<accession>A0ABU7M0A0</accession>
<evidence type="ECO:0000313" key="2">
    <source>
        <dbReference type="EMBL" id="MEE2567219.1"/>
    </source>
</evidence>
<gene>
    <name evidence="2" type="ORF">V0U35_11075</name>
</gene>
<dbReference type="Gene3D" id="3.40.50.10070">
    <property type="entry name" value="TolB, N-terminal domain"/>
    <property type="match status" value="1"/>
</dbReference>
<feature type="transmembrane region" description="Helical" evidence="1">
    <location>
        <begin position="92"/>
        <end position="113"/>
    </location>
</feature>
<evidence type="ECO:0000256" key="1">
    <source>
        <dbReference type="SAM" id="Phobius"/>
    </source>
</evidence>
<dbReference type="Gene3D" id="1.25.40.10">
    <property type="entry name" value="Tetratricopeptide repeat domain"/>
    <property type="match status" value="1"/>
</dbReference>
<keyword evidence="1" id="KW-0472">Membrane</keyword>
<protein>
    <recommendedName>
        <fullName evidence="4">Integral membrane protein</fullName>
    </recommendedName>
</protein>
<reference evidence="2 3" key="1">
    <citation type="submission" date="2024-01" db="EMBL/GenBank/DDBJ databases">
        <title>Hyphobacterium bacterium isolated from marine sediment.</title>
        <authorList>
            <person name="Zhao S."/>
        </authorList>
    </citation>
    <scope>NUCLEOTIDE SEQUENCE [LARGE SCALE GENOMIC DNA]</scope>
    <source>
        <strain evidence="2 3">Y60-23</strain>
    </source>
</reference>
<evidence type="ECO:0008006" key="4">
    <source>
        <dbReference type="Google" id="ProtNLM"/>
    </source>
</evidence>
<dbReference type="Proteomes" id="UP001310692">
    <property type="component" value="Unassembled WGS sequence"/>
</dbReference>
<feature type="transmembrane region" description="Helical" evidence="1">
    <location>
        <begin position="46"/>
        <end position="66"/>
    </location>
</feature>
<sequence length="638" mass="70097">MGTILSELRRRNVFRVAAAYLVVGWIVLQVVSVVGDAARLPDWTDSFALVVLLTAFPVILFIAWAFELTPEGLKRTVDVAPEDSISHKTGRLFDFVIVAALVVVAGLIGWQLLASKTGTPDMPQIAGTDSALDSSMVQPAAASAAPANATMAGVEPDAKSIAVLPFLAFSNDEEDGYFADGLTEEILNSLAYLPDLLVTSRTSAFQFRGEDLPSVPEIAAQLGVAHILEGSVRRSNDQVRVTVQLIRASDDAHLWSQTYDRSLDNVFAIQEDIAENVARVLEVVLDDTARERMADTGTRNVEAYVAFQRGWNIWTELHEIDEQHRLDEASVHFAEATRLDPGYSDAFLLQSDTFAHVMTDLVEAPDFDEVAFEAAHAEHRRLLDLAERASRDPVRRATARVNRLLFSENWTGAAQDLATAMDPQSCAADNYLNTLAEFLQPSDQIVEYYRSQVRCDPLNATAWGALYSAAAQMGYFDEAESALLRREDLRGDDNQSLTFFEIERLIAAGDTDAAETLFNEMQVPGPNRAYLELRFASMRGDSEAAATAADTLLSIPDLPLRFQVLIHALVGNRDEANALVAQVDERPLSPIQLRQIINICSCGAPFDLEAAPNFAARITEAGFPWPPEPDYGFALMQE</sequence>
<dbReference type="EMBL" id="JAZDRO010000004">
    <property type="protein sequence ID" value="MEE2567219.1"/>
    <property type="molecule type" value="Genomic_DNA"/>
</dbReference>
<dbReference type="SUPFAM" id="SSF48452">
    <property type="entry name" value="TPR-like"/>
    <property type="match status" value="1"/>
</dbReference>
<dbReference type="InterPro" id="IPR011990">
    <property type="entry name" value="TPR-like_helical_dom_sf"/>
</dbReference>
<name>A0ABU7M0A0_9PROT</name>